<dbReference type="AlphaFoldDB" id="A0AA88HM09"/>
<keyword evidence="4 5" id="KW-0472">Membrane</keyword>
<feature type="transmembrane region" description="Helical" evidence="5">
    <location>
        <begin position="118"/>
        <end position="136"/>
    </location>
</feature>
<dbReference type="Proteomes" id="UP001187531">
    <property type="component" value="Unassembled WGS sequence"/>
</dbReference>
<keyword evidence="3 5" id="KW-1133">Transmembrane helix</keyword>
<sequence>MFLYLTFRITRFAPSRRRTMILWVTATPIVLSFLSFVGMLLPKANYTCKHIKSLYMPWVLMHLVDLTLDYHGGIQNLLPRLESDGATLALEQIPCCCAALIWGKVLYNKHTMRVARALVYQFPLIQFVFVFLGMILEELGYYKSGYVGFDNSYIYLTTLKTISFFIAEWGVNLFVAMSASRLAHIKYGMKIHLVQLFILFVKAQTTTMQILGDNGVIPCVLPYLSVNAFESFLENGLLIVECCLISIPIVIEYQLRRGSLDRKDVLKEMEARMSPATTTSDISSHAGVTRSVSSDVELCKEFVEFL</sequence>
<feature type="transmembrane region" description="Helical" evidence="5">
    <location>
        <begin position="156"/>
        <end position="179"/>
    </location>
</feature>
<dbReference type="InterPro" id="IPR005178">
    <property type="entry name" value="Ostalpha/TMEM184C"/>
</dbReference>
<evidence type="ECO:0000256" key="4">
    <source>
        <dbReference type="ARBA" id="ARBA00023136"/>
    </source>
</evidence>
<evidence type="ECO:0000256" key="1">
    <source>
        <dbReference type="ARBA" id="ARBA00004141"/>
    </source>
</evidence>
<evidence type="ECO:0000313" key="7">
    <source>
        <dbReference type="Proteomes" id="UP001187531"/>
    </source>
</evidence>
<name>A0AA88HM09_ARTSF</name>
<evidence type="ECO:0000256" key="3">
    <source>
        <dbReference type="ARBA" id="ARBA00022989"/>
    </source>
</evidence>
<comment type="caution">
    <text evidence="6">The sequence shown here is derived from an EMBL/GenBank/DDBJ whole genome shotgun (WGS) entry which is preliminary data.</text>
</comment>
<evidence type="ECO:0000313" key="6">
    <source>
        <dbReference type="EMBL" id="KAK2709524.1"/>
    </source>
</evidence>
<gene>
    <name evidence="6" type="ORF">QYM36_013254</name>
</gene>
<organism evidence="6 7">
    <name type="scientific">Artemia franciscana</name>
    <name type="common">Brine shrimp</name>
    <name type="synonym">Artemia sanfranciscana</name>
    <dbReference type="NCBI Taxonomy" id="6661"/>
    <lineage>
        <taxon>Eukaryota</taxon>
        <taxon>Metazoa</taxon>
        <taxon>Ecdysozoa</taxon>
        <taxon>Arthropoda</taxon>
        <taxon>Crustacea</taxon>
        <taxon>Branchiopoda</taxon>
        <taxon>Anostraca</taxon>
        <taxon>Artemiidae</taxon>
        <taxon>Artemia</taxon>
    </lineage>
</organism>
<comment type="subcellular location">
    <subcellularLocation>
        <location evidence="1">Membrane</location>
        <topology evidence="1">Multi-pass membrane protein</topology>
    </subcellularLocation>
</comment>
<dbReference type="GO" id="GO:0016020">
    <property type="term" value="C:membrane"/>
    <property type="evidence" value="ECO:0007669"/>
    <property type="project" value="UniProtKB-SubCell"/>
</dbReference>
<dbReference type="SMART" id="SM01417">
    <property type="entry name" value="Solute_trans_a"/>
    <property type="match status" value="1"/>
</dbReference>
<dbReference type="EMBL" id="JAVRJZ010000017">
    <property type="protein sequence ID" value="KAK2709524.1"/>
    <property type="molecule type" value="Genomic_DNA"/>
</dbReference>
<reference evidence="6" key="1">
    <citation type="submission" date="2023-07" db="EMBL/GenBank/DDBJ databases">
        <title>Chromosome-level genome assembly of Artemia franciscana.</title>
        <authorList>
            <person name="Jo E."/>
        </authorList>
    </citation>
    <scope>NUCLEOTIDE SEQUENCE</scope>
    <source>
        <tissue evidence="6">Whole body</tissue>
    </source>
</reference>
<dbReference type="Pfam" id="PF03619">
    <property type="entry name" value="Solute_trans_a"/>
    <property type="match status" value="1"/>
</dbReference>
<protein>
    <submittedName>
        <fullName evidence="6">Uncharacterized protein</fullName>
    </submittedName>
</protein>
<evidence type="ECO:0000256" key="2">
    <source>
        <dbReference type="ARBA" id="ARBA00022692"/>
    </source>
</evidence>
<dbReference type="PANTHER" id="PTHR23423">
    <property type="entry name" value="ORGANIC SOLUTE TRANSPORTER-RELATED"/>
    <property type="match status" value="1"/>
</dbReference>
<keyword evidence="7" id="KW-1185">Reference proteome</keyword>
<keyword evidence="2 5" id="KW-0812">Transmembrane</keyword>
<feature type="transmembrane region" description="Helical" evidence="5">
    <location>
        <begin position="20"/>
        <end position="42"/>
    </location>
</feature>
<proteinExistence type="predicted"/>
<evidence type="ECO:0000256" key="5">
    <source>
        <dbReference type="SAM" id="Phobius"/>
    </source>
</evidence>
<accession>A0AA88HM09</accession>